<evidence type="ECO:0000313" key="11">
    <source>
        <dbReference type="Proteomes" id="UP000294692"/>
    </source>
</evidence>
<comment type="subcellular location">
    <subcellularLocation>
        <location evidence="1 8">Cell membrane</location>
        <topology evidence="1 8">Multi-pass membrane protein</topology>
    </subcellularLocation>
</comment>
<comment type="caution">
    <text evidence="10">The sequence shown here is derived from an EMBL/GenBank/DDBJ whole genome shotgun (WGS) entry which is preliminary data.</text>
</comment>
<evidence type="ECO:0000256" key="7">
    <source>
        <dbReference type="ARBA" id="ARBA00023136"/>
    </source>
</evidence>
<evidence type="ECO:0000256" key="5">
    <source>
        <dbReference type="ARBA" id="ARBA00022692"/>
    </source>
</evidence>
<dbReference type="Gene3D" id="1.10.3470.10">
    <property type="entry name" value="ABC transporter involved in vitamin B12 uptake, BtuC"/>
    <property type="match status" value="1"/>
</dbReference>
<evidence type="ECO:0000256" key="6">
    <source>
        <dbReference type="ARBA" id="ARBA00022989"/>
    </source>
</evidence>
<feature type="transmembrane region" description="Helical" evidence="9">
    <location>
        <begin position="277"/>
        <end position="297"/>
    </location>
</feature>
<keyword evidence="5 8" id="KW-0812">Transmembrane</keyword>
<evidence type="ECO:0000256" key="4">
    <source>
        <dbReference type="ARBA" id="ARBA00022475"/>
    </source>
</evidence>
<sequence>MDMSSEFLQLSLTPLLIALLACIACALPGNFLVLRRQSLIGDAISHVVLLGIVGAFVFTGTLDTVPMLLGAMISAVLAVALIELIRFLGKVEPGAAMGVVFTALFAAGVLWLEQSNSSSVHLDVEHVLYGNLESLIWLDAERWSSLLDPEALAWLPPQLPRLAWVLSVVVLFLTVFWRRLVLGTFDANFAASVGARPALTNLALLVVVALAAVAAFEAVGAIIVVAMFICPPATARLMTDSLKRQIAWSVAFAGISAVGGYVLAAWGPLWLGYENSVSAAGMIALLSGAMLMLAAVFGPHRQ</sequence>
<dbReference type="Pfam" id="PF00950">
    <property type="entry name" value="ABC-3"/>
    <property type="match status" value="2"/>
</dbReference>
<name>A0A4R3VAH9_9BURK</name>
<evidence type="ECO:0000256" key="2">
    <source>
        <dbReference type="ARBA" id="ARBA00008034"/>
    </source>
</evidence>
<reference evidence="10 11" key="1">
    <citation type="submission" date="2019-03" db="EMBL/GenBank/DDBJ databases">
        <title>Genomic Encyclopedia of Type Strains, Phase IV (KMG-IV): sequencing the most valuable type-strain genomes for metagenomic binning, comparative biology and taxonomic classification.</title>
        <authorList>
            <person name="Goeker M."/>
        </authorList>
    </citation>
    <scope>NUCLEOTIDE SEQUENCE [LARGE SCALE GENOMIC DNA]</scope>
    <source>
        <strain evidence="10 11">DSM 100048</strain>
    </source>
</reference>
<protein>
    <submittedName>
        <fullName evidence="10">Manganese/zinc/iron transport system permease protein</fullName>
    </submittedName>
</protein>
<feature type="transmembrane region" description="Helical" evidence="9">
    <location>
        <begin position="12"/>
        <end position="32"/>
    </location>
</feature>
<keyword evidence="11" id="KW-1185">Reference proteome</keyword>
<dbReference type="AlphaFoldDB" id="A0A4R3VAH9"/>
<feature type="transmembrane region" description="Helical" evidence="9">
    <location>
        <begin position="162"/>
        <end position="181"/>
    </location>
</feature>
<keyword evidence="7 9" id="KW-0472">Membrane</keyword>
<accession>A0A4R3VAH9</accession>
<evidence type="ECO:0000256" key="3">
    <source>
        <dbReference type="ARBA" id="ARBA00022448"/>
    </source>
</evidence>
<dbReference type="InterPro" id="IPR037294">
    <property type="entry name" value="ABC_BtuC-like"/>
</dbReference>
<dbReference type="GO" id="GO:0043190">
    <property type="term" value="C:ATP-binding cassette (ABC) transporter complex"/>
    <property type="evidence" value="ECO:0007669"/>
    <property type="project" value="InterPro"/>
</dbReference>
<dbReference type="PANTHER" id="PTHR30477">
    <property type="entry name" value="ABC-TRANSPORTER METAL-BINDING PROTEIN"/>
    <property type="match status" value="1"/>
</dbReference>
<organism evidence="10 11">
    <name type="scientific">Paracandidimonas soli</name>
    <dbReference type="NCBI Taxonomy" id="1917182"/>
    <lineage>
        <taxon>Bacteria</taxon>
        <taxon>Pseudomonadati</taxon>
        <taxon>Pseudomonadota</taxon>
        <taxon>Betaproteobacteria</taxon>
        <taxon>Burkholderiales</taxon>
        <taxon>Alcaligenaceae</taxon>
        <taxon>Paracandidimonas</taxon>
    </lineage>
</organism>
<proteinExistence type="inferred from homology"/>
<feature type="transmembrane region" description="Helical" evidence="9">
    <location>
        <begin position="193"/>
        <end position="213"/>
    </location>
</feature>
<evidence type="ECO:0000256" key="8">
    <source>
        <dbReference type="RuleBase" id="RU003943"/>
    </source>
</evidence>
<gene>
    <name evidence="10" type="ORF">EV686_103163</name>
</gene>
<comment type="similarity">
    <text evidence="2 8">Belongs to the ABC-3 integral membrane protein family.</text>
</comment>
<dbReference type="InterPro" id="IPR001626">
    <property type="entry name" value="ABC_TroCD"/>
</dbReference>
<dbReference type="SUPFAM" id="SSF81345">
    <property type="entry name" value="ABC transporter involved in vitamin B12 uptake, BtuC"/>
    <property type="match status" value="1"/>
</dbReference>
<keyword evidence="3 8" id="KW-0813">Transport</keyword>
<evidence type="ECO:0000256" key="1">
    <source>
        <dbReference type="ARBA" id="ARBA00004651"/>
    </source>
</evidence>
<dbReference type="EMBL" id="SMBX01000003">
    <property type="protein sequence ID" value="TCV00582.1"/>
    <property type="molecule type" value="Genomic_DNA"/>
</dbReference>
<feature type="transmembrane region" description="Helical" evidence="9">
    <location>
        <begin position="64"/>
        <end position="82"/>
    </location>
</feature>
<dbReference type="RefSeq" id="WP_377747937.1">
    <property type="nucleotide sequence ID" value="NZ_JBHRVM010000001.1"/>
</dbReference>
<dbReference type="Proteomes" id="UP000294692">
    <property type="component" value="Unassembled WGS sequence"/>
</dbReference>
<dbReference type="GO" id="GO:0055085">
    <property type="term" value="P:transmembrane transport"/>
    <property type="evidence" value="ECO:0007669"/>
    <property type="project" value="InterPro"/>
</dbReference>
<feature type="transmembrane region" description="Helical" evidence="9">
    <location>
        <begin position="39"/>
        <end position="58"/>
    </location>
</feature>
<feature type="transmembrane region" description="Helical" evidence="9">
    <location>
        <begin position="246"/>
        <end position="271"/>
    </location>
</feature>
<dbReference type="GO" id="GO:0010043">
    <property type="term" value="P:response to zinc ion"/>
    <property type="evidence" value="ECO:0007669"/>
    <property type="project" value="TreeGrafter"/>
</dbReference>
<keyword evidence="6 9" id="KW-1133">Transmembrane helix</keyword>
<feature type="transmembrane region" description="Helical" evidence="9">
    <location>
        <begin position="94"/>
        <end position="112"/>
    </location>
</feature>
<keyword evidence="4" id="KW-1003">Cell membrane</keyword>
<evidence type="ECO:0000313" key="10">
    <source>
        <dbReference type="EMBL" id="TCV00582.1"/>
    </source>
</evidence>
<evidence type="ECO:0000256" key="9">
    <source>
        <dbReference type="SAM" id="Phobius"/>
    </source>
</evidence>
<dbReference type="PANTHER" id="PTHR30477:SF8">
    <property type="entry name" value="METAL TRANSPORT SYSTEM MEMBRANE PROTEIN CT_070-RELATED"/>
    <property type="match status" value="1"/>
</dbReference>